<evidence type="ECO:0000313" key="2">
    <source>
        <dbReference type="EMBL" id="MBW95770.1"/>
    </source>
</evidence>
<evidence type="ECO:0000256" key="1">
    <source>
        <dbReference type="SAM" id="MobiDB-lite"/>
    </source>
</evidence>
<organism evidence="2">
    <name type="scientific">Rhizophora mucronata</name>
    <name type="common">Asiatic mangrove</name>
    <dbReference type="NCBI Taxonomy" id="61149"/>
    <lineage>
        <taxon>Eukaryota</taxon>
        <taxon>Viridiplantae</taxon>
        <taxon>Streptophyta</taxon>
        <taxon>Embryophyta</taxon>
        <taxon>Tracheophyta</taxon>
        <taxon>Spermatophyta</taxon>
        <taxon>Magnoliopsida</taxon>
        <taxon>eudicotyledons</taxon>
        <taxon>Gunneridae</taxon>
        <taxon>Pentapetalae</taxon>
        <taxon>rosids</taxon>
        <taxon>fabids</taxon>
        <taxon>Malpighiales</taxon>
        <taxon>Rhizophoraceae</taxon>
        <taxon>Rhizophora</taxon>
    </lineage>
</organism>
<sequence>MKVNITQPRRSTLRAPESSLTKVGS</sequence>
<feature type="region of interest" description="Disordered" evidence="1">
    <location>
        <begin position="1"/>
        <end position="25"/>
    </location>
</feature>
<name>A0A2P2JQM2_RHIMU</name>
<dbReference type="AlphaFoldDB" id="A0A2P2JQM2"/>
<feature type="compositionally biased region" description="Polar residues" evidence="1">
    <location>
        <begin position="1"/>
        <end position="10"/>
    </location>
</feature>
<dbReference type="EMBL" id="GGEC01015287">
    <property type="protein sequence ID" value="MBW95770.1"/>
    <property type="molecule type" value="Transcribed_RNA"/>
</dbReference>
<proteinExistence type="predicted"/>
<accession>A0A2P2JQM2</accession>
<reference evidence="2" key="1">
    <citation type="submission" date="2018-02" db="EMBL/GenBank/DDBJ databases">
        <title>Rhizophora mucronata_Transcriptome.</title>
        <authorList>
            <person name="Meera S.P."/>
            <person name="Sreeshan A."/>
            <person name="Augustine A."/>
        </authorList>
    </citation>
    <scope>NUCLEOTIDE SEQUENCE</scope>
    <source>
        <tissue evidence="2">Leaf</tissue>
    </source>
</reference>
<protein>
    <submittedName>
        <fullName evidence="2">Uncharacterized protein MANES_02G200100</fullName>
    </submittedName>
</protein>